<feature type="transmembrane region" description="Helical" evidence="1">
    <location>
        <begin position="81"/>
        <end position="101"/>
    </location>
</feature>
<keyword evidence="3" id="KW-1185">Reference proteome</keyword>
<name>A0ABV5JG41_9RHOB</name>
<sequence length="200" mass="23046">MLKKIEELRQHIQKLEDELEAEFEDARVALGVHIENGRAVFREEVLQRHSELRTSLLKYVSGAKLLTILTAPAIYAVFVPLALLDLFVSIYQLICFPVYGIKKVRRSNHIVFDRHRLKYLNGIEKINCVYCSYANGVLSYVVAVASDTEKYWCPIKHARRIPNPHGSYHSFADYGDAEGYKDRVARCHRSYKKIDGSTQE</sequence>
<keyword evidence="1" id="KW-1133">Transmembrane helix</keyword>
<comment type="caution">
    <text evidence="2">The sequence shown here is derived from an EMBL/GenBank/DDBJ whole genome shotgun (WGS) entry which is preliminary data.</text>
</comment>
<evidence type="ECO:0000313" key="3">
    <source>
        <dbReference type="Proteomes" id="UP001589683"/>
    </source>
</evidence>
<keyword evidence="1" id="KW-0472">Membrane</keyword>
<dbReference type="Proteomes" id="UP001589683">
    <property type="component" value="Unassembled WGS sequence"/>
</dbReference>
<dbReference type="RefSeq" id="WP_213890281.1">
    <property type="nucleotide sequence ID" value="NZ_JAGFNU010000009.1"/>
</dbReference>
<protein>
    <submittedName>
        <fullName evidence="2">Uncharacterized protein</fullName>
    </submittedName>
</protein>
<gene>
    <name evidence="2" type="ORF">ACFFUT_07755</name>
</gene>
<accession>A0ABV5JG41</accession>
<dbReference type="EMBL" id="JBHMEA010000024">
    <property type="protein sequence ID" value="MFB9231678.1"/>
    <property type="molecule type" value="Genomic_DNA"/>
</dbReference>
<reference evidence="2 3" key="1">
    <citation type="submission" date="2024-09" db="EMBL/GenBank/DDBJ databases">
        <authorList>
            <person name="Sun Q."/>
            <person name="Mori K."/>
        </authorList>
    </citation>
    <scope>NUCLEOTIDE SEQUENCE [LARGE SCALE GENOMIC DNA]</scope>
    <source>
        <strain evidence="2 3">CECT 8726</strain>
    </source>
</reference>
<evidence type="ECO:0000313" key="2">
    <source>
        <dbReference type="EMBL" id="MFB9231678.1"/>
    </source>
</evidence>
<proteinExistence type="predicted"/>
<keyword evidence="1" id="KW-0812">Transmembrane</keyword>
<organism evidence="2 3">
    <name type="scientific">Pseudohalocynthiibacter aestuariivivens</name>
    <dbReference type="NCBI Taxonomy" id="1591409"/>
    <lineage>
        <taxon>Bacteria</taxon>
        <taxon>Pseudomonadati</taxon>
        <taxon>Pseudomonadota</taxon>
        <taxon>Alphaproteobacteria</taxon>
        <taxon>Rhodobacterales</taxon>
        <taxon>Paracoccaceae</taxon>
        <taxon>Pseudohalocynthiibacter</taxon>
    </lineage>
</organism>
<evidence type="ECO:0000256" key="1">
    <source>
        <dbReference type="SAM" id="Phobius"/>
    </source>
</evidence>